<dbReference type="PANTHER" id="PTHR45947">
    <property type="entry name" value="SULFOQUINOVOSYL TRANSFERASE SQD2"/>
    <property type="match status" value="1"/>
</dbReference>
<dbReference type="PANTHER" id="PTHR45947:SF3">
    <property type="entry name" value="SULFOQUINOVOSYL TRANSFERASE SQD2"/>
    <property type="match status" value="1"/>
</dbReference>
<dbReference type="AlphaFoldDB" id="A0A564SNV4"/>
<evidence type="ECO:0000313" key="3">
    <source>
        <dbReference type="EMBL" id="VUW96835.1"/>
    </source>
</evidence>
<feature type="domain" description="Glycosyl transferase family 1" evidence="1">
    <location>
        <begin position="185"/>
        <end position="343"/>
    </location>
</feature>
<sequence>MKKVLFIVSNIRASNGVTSVVMNHYPDLVENGYSIDFCSMYDRPSPWFDELKENGSNYYLLPQTDEKHSGPDYEKSKEFLEKKLEDEKYDIIHIHITGKYAALAARLAKKAHVPYRIYHAHNPLYIHDLHSALYTLAYHVPCVHNCNKYLACSNHAGKSYFGNKKFDVIRNTIDTEKVKFDSESRIKLRNKLGVKNETVVIGTVCRHTKQKNPFFIIDVFEQYHKKINDSVLMWVGTGELEQEVKKYIGNRGLANAVISMGNQTDMKAMYSAMDLFLLPSLYEGLGIVFIEAQANGLPVLASDVVPQDTGVTELIHYISLKKDAKDWAYELELCLNNKEIKKRTLYAEIVKSQGYDKKSNHDLLQYYRSFS</sequence>
<evidence type="ECO:0000313" key="4">
    <source>
        <dbReference type="Proteomes" id="UP000363661"/>
    </source>
</evidence>
<evidence type="ECO:0000259" key="2">
    <source>
        <dbReference type="Pfam" id="PF13439"/>
    </source>
</evidence>
<name>A0A564SNV4_9FIRM</name>
<evidence type="ECO:0000259" key="1">
    <source>
        <dbReference type="Pfam" id="PF00534"/>
    </source>
</evidence>
<accession>A0A564SNV4</accession>
<feature type="domain" description="Glycosyltransferase subfamily 4-like N-terminal" evidence="2">
    <location>
        <begin position="15"/>
        <end position="177"/>
    </location>
</feature>
<reference evidence="3 4" key="1">
    <citation type="submission" date="2019-07" db="EMBL/GenBank/DDBJ databases">
        <authorList>
            <person name="Hibberd C M."/>
            <person name="Gehrig L. J."/>
            <person name="Chang H.-W."/>
            <person name="Venkatesh S."/>
        </authorList>
    </citation>
    <scope>NUCLEOTIDE SEQUENCE [LARGE SCALE GENOMIC DNA]</scope>
    <source>
        <strain evidence="3">Ruminococcus_torques_SSTS_Bg7063</strain>
    </source>
</reference>
<dbReference type="EC" id="2.4.-.-" evidence="3"/>
<dbReference type="RefSeq" id="WP_144366435.1">
    <property type="nucleotide sequence ID" value="NZ_CABHNA010000026.1"/>
</dbReference>
<keyword evidence="3" id="KW-0808">Transferase</keyword>
<dbReference type="Pfam" id="PF13439">
    <property type="entry name" value="Glyco_transf_4"/>
    <property type="match status" value="1"/>
</dbReference>
<dbReference type="InterPro" id="IPR028098">
    <property type="entry name" value="Glyco_trans_4-like_N"/>
</dbReference>
<dbReference type="InterPro" id="IPR001296">
    <property type="entry name" value="Glyco_trans_1"/>
</dbReference>
<keyword evidence="4" id="KW-1185">Reference proteome</keyword>
<dbReference type="EMBL" id="CABHNA010000026">
    <property type="protein sequence ID" value="VUW96835.1"/>
    <property type="molecule type" value="Genomic_DNA"/>
</dbReference>
<organism evidence="3 4">
    <name type="scientific">[Ruminococcus] torques</name>
    <dbReference type="NCBI Taxonomy" id="33039"/>
    <lineage>
        <taxon>Bacteria</taxon>
        <taxon>Bacillati</taxon>
        <taxon>Bacillota</taxon>
        <taxon>Clostridia</taxon>
        <taxon>Lachnospirales</taxon>
        <taxon>Lachnospiraceae</taxon>
        <taxon>Mediterraneibacter</taxon>
    </lineage>
</organism>
<dbReference type="SUPFAM" id="SSF53756">
    <property type="entry name" value="UDP-Glycosyltransferase/glycogen phosphorylase"/>
    <property type="match status" value="1"/>
</dbReference>
<dbReference type="Pfam" id="PF00534">
    <property type="entry name" value="Glycos_transf_1"/>
    <property type="match status" value="1"/>
</dbReference>
<protein>
    <submittedName>
        <fullName evidence="3">Glycosyltransferase EpsF</fullName>
        <ecNumber evidence="3">2.4.-.-</ecNumber>
    </submittedName>
</protein>
<proteinExistence type="predicted"/>
<dbReference type="Proteomes" id="UP000363661">
    <property type="component" value="Unassembled WGS sequence"/>
</dbReference>
<dbReference type="GO" id="GO:0016757">
    <property type="term" value="F:glycosyltransferase activity"/>
    <property type="evidence" value="ECO:0007669"/>
    <property type="project" value="UniProtKB-KW"/>
</dbReference>
<keyword evidence="3" id="KW-0328">Glycosyltransferase</keyword>
<dbReference type="Gene3D" id="3.40.50.2000">
    <property type="entry name" value="Glycogen Phosphorylase B"/>
    <property type="match status" value="2"/>
</dbReference>
<gene>
    <name evidence="3" type="primary">epsF_1</name>
    <name evidence="3" type="ORF">RTSSTS7063_00014</name>
</gene>
<dbReference type="InterPro" id="IPR050194">
    <property type="entry name" value="Glycosyltransferase_grp1"/>
</dbReference>